<name>A0A369KZS3_9BACT</name>
<evidence type="ECO:0000313" key="2">
    <source>
        <dbReference type="Proteomes" id="UP000253934"/>
    </source>
</evidence>
<evidence type="ECO:0000313" key="1">
    <source>
        <dbReference type="EMBL" id="RDB36696.1"/>
    </source>
</evidence>
<dbReference type="Gene3D" id="3.40.30.10">
    <property type="entry name" value="Glutaredoxin"/>
    <property type="match status" value="1"/>
</dbReference>
<sequence length="277" mass="32828">MNSEFECSNFTRLTKENMICSAPTPAIHIAIEFSLPWHSVPAQTANFPKPFLLFNNLLIKKKLEFGINYFSHNLFLIDNFTRVFLFQKNGDEFSDYQKYEFLFPNQKLEEAMLLLIAFITGENKHVLQWQIQDFKNTKELFVCVHGERDLCCGKYGFALFQEFQTLINNRNDKNNFRVWQSSHLGGHRFAPTFFEAPSMRWYGLFEAKKIESFLDRDNNSFKVTNCYRGMSGIKNKYAQLVENFLFQKYSWEWLKSCDKKYNIVSLENEKDIIIEFS</sequence>
<dbReference type="SUPFAM" id="SSF52833">
    <property type="entry name" value="Thioredoxin-like"/>
    <property type="match status" value="1"/>
</dbReference>
<organism evidence="1 2">
    <name type="scientific">Spirobacillus cienkowskii</name>
    <dbReference type="NCBI Taxonomy" id="495820"/>
    <lineage>
        <taxon>Bacteria</taxon>
        <taxon>Pseudomonadati</taxon>
        <taxon>Bdellovibrionota</taxon>
        <taxon>Oligoflexia</taxon>
        <taxon>Silvanigrellales</taxon>
        <taxon>Spirobacillus</taxon>
    </lineage>
</organism>
<dbReference type="InterPro" id="IPR009737">
    <property type="entry name" value="Aim32/Apd1-like"/>
</dbReference>
<dbReference type="AlphaFoldDB" id="A0A369KZS3"/>
<keyword evidence="2" id="KW-1185">Reference proteome</keyword>
<comment type="caution">
    <text evidence="1">The sequence shown here is derived from an EMBL/GenBank/DDBJ whole genome shotgun (WGS) entry which is preliminary data.</text>
</comment>
<reference evidence="1" key="1">
    <citation type="submission" date="2018-04" db="EMBL/GenBank/DDBJ databases">
        <title>Draft genome sequence of the Candidatus Spirobacillus cienkowskii, a pathogen of freshwater Daphnia species, reconstructed from hemolymph metagenomic reads.</title>
        <authorList>
            <person name="Bresciani L."/>
            <person name="Lemos L.N."/>
            <person name="Wale N."/>
            <person name="Lin J.Y."/>
            <person name="Fernandes G.R."/>
            <person name="Duffy M.A."/>
            <person name="Rodrigues J.M."/>
        </authorList>
    </citation>
    <scope>NUCLEOTIDE SEQUENCE [LARGE SCALE GENOMIC DNA]</scope>
    <source>
        <strain evidence="1">Binning01</strain>
    </source>
</reference>
<dbReference type="Proteomes" id="UP000253934">
    <property type="component" value="Unassembled WGS sequence"/>
</dbReference>
<dbReference type="PANTHER" id="PTHR31902">
    <property type="entry name" value="ACTIN PATCHES DISTAL PROTEIN 1"/>
    <property type="match status" value="1"/>
</dbReference>
<protein>
    <recommendedName>
        <fullName evidence="3">Sucrase ferredoxin</fullName>
    </recommendedName>
</protein>
<dbReference type="InterPro" id="IPR036249">
    <property type="entry name" value="Thioredoxin-like_sf"/>
</dbReference>
<accession>A0A369KZS3</accession>
<proteinExistence type="predicted"/>
<dbReference type="CDD" id="cd03062">
    <property type="entry name" value="TRX_Fd_Sucrase"/>
    <property type="match status" value="1"/>
</dbReference>
<dbReference type="Pfam" id="PF06999">
    <property type="entry name" value="Suc_Fer-like"/>
    <property type="match status" value="1"/>
</dbReference>
<evidence type="ECO:0008006" key="3">
    <source>
        <dbReference type="Google" id="ProtNLM"/>
    </source>
</evidence>
<dbReference type="PANTHER" id="PTHR31902:SF22">
    <property type="entry name" value="SLL1203 PROTEIN"/>
    <property type="match status" value="1"/>
</dbReference>
<dbReference type="EMBL" id="QOVW01000040">
    <property type="protein sequence ID" value="RDB36696.1"/>
    <property type="molecule type" value="Genomic_DNA"/>
</dbReference>
<gene>
    <name evidence="1" type="ORF">DCC88_03755</name>
</gene>